<proteinExistence type="inferred from homology"/>
<name>A0A0X3P0R8_SCHSO</name>
<gene>
    <name evidence="3" type="primary">CNPD1</name>
    <name evidence="3" type="ORF">TR87162</name>
</gene>
<dbReference type="Pfam" id="PF08613">
    <property type="entry name" value="Cyclin"/>
    <property type="match status" value="1"/>
</dbReference>
<sequence>PDQTAEDLDLGLSPPIHCKMSSAVWSGFSSDLAIEGGKHEYEDFEAPLDTILRLVNSATKRQLGTLDLYSLSEFIRCSKVSPATLVTALIFVEKFKNLNPKPRLFSEITATELLIVATMVASKYLHDTDTEEAFCNVDWATEFNLELKSLNRLEVRFLYSLDWCLFVSKAEFATFVARYLSIKTYHMHSSNRPSTAYESGNVSPMSIPEACTKSRTTGNCHFPSALNPRWPLAKAVTVFAAAFLAVSQPPSSTIVTGPSSDPRNYFDQLTTSARLVTSQLSAVVGCRTDISQNYPNFALQHQPSMPNSSLSDEFTILEVLCHCGSTSSHHSSTFASQTLSRCQHEAFILPPVGVS</sequence>
<evidence type="ECO:0000256" key="1">
    <source>
        <dbReference type="ARBA" id="ARBA00038508"/>
    </source>
</evidence>
<dbReference type="PANTHER" id="PTHR15615:SF108">
    <property type="entry name" value="PROTEIN CNPPD1"/>
    <property type="match status" value="1"/>
</dbReference>
<dbReference type="InterPro" id="IPR013922">
    <property type="entry name" value="Cyclin_PHO80-like"/>
</dbReference>
<evidence type="ECO:0000313" key="3">
    <source>
        <dbReference type="EMBL" id="JAP45000.1"/>
    </source>
</evidence>
<dbReference type="GO" id="GO:0005634">
    <property type="term" value="C:nucleus"/>
    <property type="evidence" value="ECO:0007669"/>
    <property type="project" value="TreeGrafter"/>
</dbReference>
<organism evidence="3">
    <name type="scientific">Schistocephalus solidus</name>
    <name type="common">Tapeworm</name>
    <dbReference type="NCBI Taxonomy" id="70667"/>
    <lineage>
        <taxon>Eukaryota</taxon>
        <taxon>Metazoa</taxon>
        <taxon>Spiralia</taxon>
        <taxon>Lophotrochozoa</taxon>
        <taxon>Platyhelminthes</taxon>
        <taxon>Cestoda</taxon>
        <taxon>Eucestoda</taxon>
        <taxon>Diphyllobothriidea</taxon>
        <taxon>Diphyllobothriidae</taxon>
        <taxon>Schistocephalus</taxon>
    </lineage>
</organism>
<reference evidence="3" key="1">
    <citation type="submission" date="2016-01" db="EMBL/GenBank/DDBJ databases">
        <title>Reference transcriptome for the parasite Schistocephalus solidus: insights into the molecular evolution of parasitism.</title>
        <authorList>
            <person name="Hebert F.O."/>
            <person name="Grambauer S."/>
            <person name="Barber I."/>
            <person name="Landry C.R."/>
            <person name="Aubin-Horth N."/>
        </authorList>
    </citation>
    <scope>NUCLEOTIDE SEQUENCE</scope>
</reference>
<evidence type="ECO:0000256" key="2">
    <source>
        <dbReference type="ARBA" id="ARBA00040808"/>
    </source>
</evidence>
<dbReference type="GO" id="GO:0019901">
    <property type="term" value="F:protein kinase binding"/>
    <property type="evidence" value="ECO:0007669"/>
    <property type="project" value="InterPro"/>
</dbReference>
<comment type="similarity">
    <text evidence="1">Belongs to the CNPPD1 family.</text>
</comment>
<protein>
    <recommendedName>
        <fullName evidence="2">Protein CNPPD1</fullName>
    </recommendedName>
</protein>
<dbReference type="Gene3D" id="1.10.472.10">
    <property type="entry name" value="Cyclin-like"/>
    <property type="match status" value="1"/>
</dbReference>
<dbReference type="GO" id="GO:0000307">
    <property type="term" value="C:cyclin-dependent protein kinase holoenzyme complex"/>
    <property type="evidence" value="ECO:0007669"/>
    <property type="project" value="TreeGrafter"/>
</dbReference>
<dbReference type="GO" id="GO:0016538">
    <property type="term" value="F:cyclin-dependent protein serine/threonine kinase regulator activity"/>
    <property type="evidence" value="ECO:0007669"/>
    <property type="project" value="TreeGrafter"/>
</dbReference>
<accession>A0A0X3P0R8</accession>
<dbReference type="CDD" id="cd20557">
    <property type="entry name" value="CYCLIN_ScPCL1-like"/>
    <property type="match status" value="1"/>
</dbReference>
<dbReference type="PANTHER" id="PTHR15615">
    <property type="match status" value="1"/>
</dbReference>
<feature type="non-terminal residue" evidence="3">
    <location>
        <position position="1"/>
    </location>
</feature>
<dbReference type="AlphaFoldDB" id="A0A0X3P0R8"/>
<dbReference type="EMBL" id="GEEE01018225">
    <property type="protein sequence ID" value="JAP45000.1"/>
    <property type="molecule type" value="Transcribed_RNA"/>
</dbReference>